<sequence>MQQLQKLTLDINLSDTLIGCCKDSSNMIHYINIQNPYTPAITQEVNISDLKNILCNITKLVLSNCSKNIDNKRWDILFTFIKVHLPLLKIIEHEKNEISSLIIEKFNYKINDNIFFKIIDRDDEEPENYQSVLNISSQHDVTRRMNLIYELSISYLYNNIEHLTWKFQDSLMIMANHLILDVGFWTFKNIKMETFIAVTNCLSKYHSNKESLIITNDTGMKEPEDTFSEPNETLMRSILSSWKKLSFLLIDNGFLCPTKACLDNLLSGCNKSLKYMSLNYKFIDVETINYITKVT</sequence>
<evidence type="ECO:0000313" key="2">
    <source>
        <dbReference type="WBParaSite" id="PTRK_0000094450.1"/>
    </source>
</evidence>
<reference evidence="2" key="1">
    <citation type="submission" date="2017-02" db="UniProtKB">
        <authorList>
            <consortium name="WormBaseParasite"/>
        </authorList>
    </citation>
    <scope>IDENTIFICATION</scope>
</reference>
<dbReference type="AlphaFoldDB" id="A0A0N4Z249"/>
<proteinExistence type="predicted"/>
<dbReference type="Proteomes" id="UP000038045">
    <property type="component" value="Unplaced"/>
</dbReference>
<organism evidence="1 2">
    <name type="scientific">Parastrongyloides trichosuri</name>
    <name type="common">Possum-specific nematode worm</name>
    <dbReference type="NCBI Taxonomy" id="131310"/>
    <lineage>
        <taxon>Eukaryota</taxon>
        <taxon>Metazoa</taxon>
        <taxon>Ecdysozoa</taxon>
        <taxon>Nematoda</taxon>
        <taxon>Chromadorea</taxon>
        <taxon>Rhabditida</taxon>
        <taxon>Tylenchina</taxon>
        <taxon>Panagrolaimomorpha</taxon>
        <taxon>Strongyloidoidea</taxon>
        <taxon>Strongyloididae</taxon>
        <taxon>Parastrongyloides</taxon>
    </lineage>
</organism>
<evidence type="ECO:0000313" key="1">
    <source>
        <dbReference type="Proteomes" id="UP000038045"/>
    </source>
</evidence>
<protein>
    <submittedName>
        <fullName evidence="2">NR LBD domain-containing protein</fullName>
    </submittedName>
</protein>
<dbReference type="WBParaSite" id="PTRK_0000094450.1">
    <property type="protein sequence ID" value="PTRK_0000094450.1"/>
    <property type="gene ID" value="PTRK_0000094450"/>
</dbReference>
<accession>A0A0N4Z249</accession>
<keyword evidence="1" id="KW-1185">Reference proteome</keyword>
<name>A0A0N4Z249_PARTI</name>